<proteinExistence type="predicted"/>
<dbReference type="OrthoDB" id="17907at2759"/>
<dbReference type="WBParaSite" id="HPLM_0000712201-mRNA-1">
    <property type="protein sequence ID" value="HPLM_0000712201-mRNA-1"/>
    <property type="gene ID" value="HPLM_0000712201"/>
</dbReference>
<keyword evidence="2" id="KW-1185">Reference proteome</keyword>
<organism evidence="3">
    <name type="scientific">Haemonchus placei</name>
    <name type="common">Barber's pole worm</name>
    <dbReference type="NCBI Taxonomy" id="6290"/>
    <lineage>
        <taxon>Eukaryota</taxon>
        <taxon>Metazoa</taxon>
        <taxon>Ecdysozoa</taxon>
        <taxon>Nematoda</taxon>
        <taxon>Chromadorea</taxon>
        <taxon>Rhabditida</taxon>
        <taxon>Rhabditina</taxon>
        <taxon>Rhabditomorpha</taxon>
        <taxon>Strongyloidea</taxon>
        <taxon>Trichostrongylidae</taxon>
        <taxon>Haemonchus</taxon>
    </lineage>
</organism>
<evidence type="ECO:0000313" key="3">
    <source>
        <dbReference type="WBParaSite" id="HPLM_0000712201-mRNA-1"/>
    </source>
</evidence>
<protein>
    <submittedName>
        <fullName evidence="3">Transposase</fullName>
    </submittedName>
</protein>
<sequence>MKPSFVVVDASVGVEREVARKFLRHEKKLALLPYHEVLCSELDTRFEHIKHGLVIAVLMNEQRPALRNFIFALKT</sequence>
<dbReference type="AlphaFoldDB" id="A0A0N4W9W6"/>
<accession>A0A0N4W9W6</accession>
<dbReference type="EMBL" id="UZAF01016602">
    <property type="protein sequence ID" value="VDO30965.1"/>
    <property type="molecule type" value="Genomic_DNA"/>
</dbReference>
<dbReference type="Proteomes" id="UP000268014">
    <property type="component" value="Unassembled WGS sequence"/>
</dbReference>
<evidence type="ECO:0000313" key="2">
    <source>
        <dbReference type="Proteomes" id="UP000268014"/>
    </source>
</evidence>
<gene>
    <name evidence="1" type="ORF">HPLM_LOCUS7114</name>
</gene>
<reference evidence="3" key="1">
    <citation type="submission" date="2017-02" db="UniProtKB">
        <authorList>
            <consortium name="WormBaseParasite"/>
        </authorList>
    </citation>
    <scope>IDENTIFICATION</scope>
</reference>
<dbReference type="STRING" id="6290.A0A0N4W9W6"/>
<evidence type="ECO:0000313" key="1">
    <source>
        <dbReference type="EMBL" id="VDO30965.1"/>
    </source>
</evidence>
<name>A0A0N4W9W6_HAEPC</name>
<reference evidence="1 2" key="2">
    <citation type="submission" date="2018-11" db="EMBL/GenBank/DDBJ databases">
        <authorList>
            <consortium name="Pathogen Informatics"/>
        </authorList>
    </citation>
    <scope>NUCLEOTIDE SEQUENCE [LARGE SCALE GENOMIC DNA]</scope>
    <source>
        <strain evidence="1 2">MHpl1</strain>
    </source>
</reference>